<proteinExistence type="predicted"/>
<organism evidence="1 2">
    <name type="scientific">Candidatus Nitrospira kreftii</name>
    <dbReference type="NCBI Taxonomy" id="2652173"/>
    <lineage>
        <taxon>Bacteria</taxon>
        <taxon>Pseudomonadati</taxon>
        <taxon>Nitrospirota</taxon>
        <taxon>Nitrospiria</taxon>
        <taxon>Nitrospirales</taxon>
        <taxon>Nitrospiraceae</taxon>
        <taxon>Nitrospira</taxon>
    </lineage>
</organism>
<name>A0A7S8IZQ4_9BACT</name>
<accession>A0A7S8IZQ4</accession>
<dbReference type="KEGG" id="nkf:Nkreftii_003191"/>
<gene>
    <name evidence="1" type="ORF">Nkreftii_003191</name>
</gene>
<protein>
    <submittedName>
        <fullName evidence="1">Uncharacterized protein</fullName>
    </submittedName>
</protein>
<evidence type="ECO:0000313" key="2">
    <source>
        <dbReference type="Proteomes" id="UP000593737"/>
    </source>
</evidence>
<reference evidence="1 2" key="1">
    <citation type="journal article" date="2020" name="ISME J.">
        <title>Enrichment and physiological characterization of a novel comammox Nitrospira indicates ammonium inhibition of complete nitrification.</title>
        <authorList>
            <person name="Sakoula D."/>
            <person name="Koch H."/>
            <person name="Frank J."/>
            <person name="Jetten M.S.M."/>
            <person name="van Kessel M.A.H.J."/>
            <person name="Lucker S."/>
        </authorList>
    </citation>
    <scope>NUCLEOTIDE SEQUENCE [LARGE SCALE GENOMIC DNA]</scope>
    <source>
        <strain evidence="1">Comreactor17</strain>
    </source>
</reference>
<dbReference type="Proteomes" id="UP000593737">
    <property type="component" value="Chromosome"/>
</dbReference>
<dbReference type="EMBL" id="CP047423">
    <property type="protein sequence ID" value="QPD05417.1"/>
    <property type="molecule type" value="Genomic_DNA"/>
</dbReference>
<evidence type="ECO:0000313" key="1">
    <source>
        <dbReference type="EMBL" id="QPD05417.1"/>
    </source>
</evidence>
<dbReference type="AlphaFoldDB" id="A0A7S8IZQ4"/>
<sequence length="93" mass="10237">MIFRRPELEKDNPIAPEPYVGPRRRLAMARAAGVENPSEVADMKGTLQVLVDAASRFLRDLPKVGRPGKSFKVLQDAIAHAEEVLAAENRSSI</sequence>